<dbReference type="Gene3D" id="2.30.120.10">
    <property type="match status" value="1"/>
</dbReference>
<keyword evidence="5" id="KW-0106">Calcium</keyword>
<dbReference type="GO" id="GO:0046872">
    <property type="term" value="F:metal ion binding"/>
    <property type="evidence" value="ECO:0007669"/>
    <property type="project" value="UniProtKB-KW"/>
</dbReference>
<feature type="active site" description="Nucleophile" evidence="4">
    <location>
        <position position="254"/>
    </location>
</feature>
<name>A0A7X2D1Z3_9PROT</name>
<dbReference type="Gene3D" id="1.10.1400.10">
    <property type="match status" value="1"/>
</dbReference>
<dbReference type="CDD" id="cd03747">
    <property type="entry name" value="Ntn_PGA_like"/>
    <property type="match status" value="1"/>
</dbReference>
<dbReference type="PANTHER" id="PTHR34218:SF4">
    <property type="entry name" value="ACYL-HOMOSERINE LACTONE ACYLASE QUIP"/>
    <property type="match status" value="1"/>
</dbReference>
<evidence type="ECO:0000256" key="3">
    <source>
        <dbReference type="ARBA" id="ARBA00023145"/>
    </source>
</evidence>
<dbReference type="InterPro" id="IPR023343">
    <property type="entry name" value="Penicillin_amidase_dom1"/>
</dbReference>
<gene>
    <name evidence="7" type="ORF">GHC57_04245</name>
</gene>
<dbReference type="SUPFAM" id="SSF56235">
    <property type="entry name" value="N-terminal nucleophile aminohydrolases (Ntn hydrolases)"/>
    <property type="match status" value="1"/>
</dbReference>
<evidence type="ECO:0000313" key="7">
    <source>
        <dbReference type="EMBL" id="MQX35724.1"/>
    </source>
</evidence>
<dbReference type="EMBL" id="WIVE01000007">
    <property type="protein sequence ID" value="MQX35724.1"/>
    <property type="molecule type" value="Genomic_DNA"/>
</dbReference>
<dbReference type="InterPro" id="IPR002692">
    <property type="entry name" value="S45"/>
</dbReference>
<accession>A0A7X2D1Z3</accession>
<feature type="region of interest" description="Disordered" evidence="6">
    <location>
        <begin position="334"/>
        <end position="353"/>
    </location>
</feature>
<reference evidence="7 8" key="1">
    <citation type="submission" date="2019-10" db="EMBL/GenBank/DDBJ databases">
        <title>Draft whole-genome sequence of the purple nonsulfur photosynthetic bacterium Roseospira navarrensis DSM 15114.</title>
        <authorList>
            <person name="Kyndt J.A."/>
            <person name="Meyer T.E."/>
        </authorList>
    </citation>
    <scope>NUCLEOTIDE SEQUENCE [LARGE SCALE GENOMIC DNA]</scope>
    <source>
        <strain evidence="7 8">DSM 15114</strain>
    </source>
</reference>
<feature type="binding site" evidence="5">
    <location>
        <position position="193"/>
    </location>
    <ligand>
        <name>Ca(2+)</name>
        <dbReference type="ChEBI" id="CHEBI:29108"/>
    </ligand>
</feature>
<feature type="binding site" evidence="5">
    <location>
        <position position="328"/>
    </location>
    <ligand>
        <name>Ca(2+)</name>
        <dbReference type="ChEBI" id="CHEBI:29108"/>
    </ligand>
</feature>
<feature type="binding site" evidence="5">
    <location>
        <position position="326"/>
    </location>
    <ligand>
        <name>Ca(2+)</name>
        <dbReference type="ChEBI" id="CHEBI:29108"/>
    </ligand>
</feature>
<dbReference type="Gene3D" id="1.10.439.10">
    <property type="entry name" value="Penicillin Amidohydrolase, domain 1"/>
    <property type="match status" value="1"/>
</dbReference>
<keyword evidence="5" id="KW-0479">Metal-binding</keyword>
<dbReference type="PIRSF" id="PIRSF001227">
    <property type="entry name" value="Pen_acylase"/>
    <property type="match status" value="1"/>
</dbReference>
<evidence type="ECO:0000256" key="5">
    <source>
        <dbReference type="PIRSR" id="PIRSR001227-2"/>
    </source>
</evidence>
<keyword evidence="2" id="KW-0378">Hydrolase</keyword>
<dbReference type="Pfam" id="PF01804">
    <property type="entry name" value="Penicil_amidase"/>
    <property type="match status" value="1"/>
</dbReference>
<dbReference type="AlphaFoldDB" id="A0A7X2D1Z3"/>
<protein>
    <submittedName>
        <fullName evidence="7">Penicillin acylase family protein</fullName>
    </submittedName>
</protein>
<dbReference type="Gene3D" id="3.60.20.10">
    <property type="entry name" value="Glutamine Phosphoribosylpyrophosphate, subunit 1, domain 1"/>
    <property type="match status" value="1"/>
</dbReference>
<comment type="cofactor">
    <cofactor evidence="5">
        <name>Ca(2+)</name>
        <dbReference type="ChEBI" id="CHEBI:29108"/>
    </cofactor>
    <text evidence="5">Binds 1 Ca(2+) ion per dimer.</text>
</comment>
<dbReference type="RefSeq" id="WP_153341506.1">
    <property type="nucleotide sequence ID" value="NZ_WIVE01000007.1"/>
</dbReference>
<feature type="binding site" evidence="5">
    <location>
        <position position="329"/>
    </location>
    <ligand>
        <name>Ca(2+)</name>
        <dbReference type="ChEBI" id="CHEBI:29108"/>
    </ligand>
</feature>
<evidence type="ECO:0000313" key="8">
    <source>
        <dbReference type="Proteomes" id="UP000434582"/>
    </source>
</evidence>
<keyword evidence="3" id="KW-0865">Zymogen</keyword>
<comment type="caution">
    <text evidence="7">The sequence shown here is derived from an EMBL/GenBank/DDBJ whole genome shotgun (WGS) entry which is preliminary data.</text>
</comment>
<evidence type="ECO:0000256" key="2">
    <source>
        <dbReference type="ARBA" id="ARBA00022801"/>
    </source>
</evidence>
<dbReference type="InterPro" id="IPR043147">
    <property type="entry name" value="Penicillin_amidase_A-knob"/>
</dbReference>
<dbReference type="GO" id="GO:0016811">
    <property type="term" value="F:hydrolase activity, acting on carbon-nitrogen (but not peptide) bonds, in linear amides"/>
    <property type="evidence" value="ECO:0007669"/>
    <property type="project" value="InterPro"/>
</dbReference>
<dbReference type="OrthoDB" id="9760084at2"/>
<dbReference type="InterPro" id="IPR043146">
    <property type="entry name" value="Penicillin_amidase_N_B-knob"/>
</dbReference>
<dbReference type="GO" id="GO:0017000">
    <property type="term" value="P:antibiotic biosynthetic process"/>
    <property type="evidence" value="ECO:0007669"/>
    <property type="project" value="InterPro"/>
</dbReference>
<proteinExistence type="inferred from homology"/>
<keyword evidence="8" id="KW-1185">Reference proteome</keyword>
<dbReference type="PANTHER" id="PTHR34218">
    <property type="entry name" value="PEPTIDASE S45 PENICILLIN AMIDASE"/>
    <property type="match status" value="1"/>
</dbReference>
<evidence type="ECO:0000256" key="1">
    <source>
        <dbReference type="ARBA" id="ARBA00006586"/>
    </source>
</evidence>
<evidence type="ECO:0000256" key="4">
    <source>
        <dbReference type="PIRSR" id="PIRSR001227-1"/>
    </source>
</evidence>
<dbReference type="Proteomes" id="UP000434582">
    <property type="component" value="Unassembled WGS sequence"/>
</dbReference>
<dbReference type="InterPro" id="IPR029055">
    <property type="entry name" value="Ntn_hydrolases_N"/>
</dbReference>
<sequence length="805" mass="86772">MIRWTFLIVGVLIGLLVLTAAGFVGYGVWTVARTVPEAEGTVPLGDRLSAPVTVTRDAFGIPVIRAETLRDATVALGYVHAQDRLWQMESMRRLGAGRLSEIFGFPTVDIDRFMRTLGLNHLVEAQWEALDPRTRDAARAYADGVNAFIADPPGGLPWEFRIIVHDPEPWAPQDSMYWQRFMALQLSGNWHEELLNTRLLNRLDAEAVAFLVRTEPDDPAPLTTAGATGQGLPDALLRDLAEATPAAVRPTLASNAWALAPAHTASGGAMLASDPHLGFQIPIRWYLVRIETPELTLEGATFPGVPFLVIGHNEHLAWGFTTTHSDTVDLYRETPGADPDTYERPDGPVPFETRTETIGVRFGGDRTLTVRETVHGPVVSDLSQGRFRAALGPGGEDADGDVLVSMAAAGLHPEDTTPDALYRLNRARDLDAALAALDRWDAPQQNIMLADAGGRVAMAVPGRVPLRAPGHDGRVIAEGSTGAMDWRGWQPRDSLPVLLDPPSGRVLNANNRVHPEDRPHPLAVSFPEPYRAQRLAARLGGMTGATMEDMAALQMDAVSGMAADLVPALVFAARAGAPTHPDAGAVLDRLEGWDPPEMAADRPEPLVLAAWIGMVTERLFRDELGAAFDAWADRPRPLPIRLALTEAVGWCDDVDTAAPESCPAQVAAALDEALAWIEEETDAAPLQARWGEFHQVRIRHDMLGMLPGLGRMIGLTAPTDGGDFTLNRGGHAGLDGRPPFAHGHGAGLRAVMDLAPPARGRFVIATGQSGNPMSPHYDDQFPAWRDGTLLPIGLGPDRGTMTLTP</sequence>
<dbReference type="InterPro" id="IPR014395">
    <property type="entry name" value="Pen/GL7ACA/AHL_acylase"/>
</dbReference>
<organism evidence="7 8">
    <name type="scientific">Roseospira navarrensis</name>
    <dbReference type="NCBI Taxonomy" id="140058"/>
    <lineage>
        <taxon>Bacteria</taxon>
        <taxon>Pseudomonadati</taxon>
        <taxon>Pseudomonadota</taxon>
        <taxon>Alphaproteobacteria</taxon>
        <taxon>Rhodospirillales</taxon>
        <taxon>Rhodospirillaceae</taxon>
        <taxon>Roseospira</taxon>
    </lineage>
</organism>
<evidence type="ECO:0000256" key="6">
    <source>
        <dbReference type="SAM" id="MobiDB-lite"/>
    </source>
</evidence>
<comment type="similarity">
    <text evidence="1">Belongs to the peptidase S45 family.</text>
</comment>